<dbReference type="EC" id="5.2.1.8" evidence="10"/>
<evidence type="ECO:0000256" key="5">
    <source>
        <dbReference type="ARBA" id="ARBA00023110"/>
    </source>
</evidence>
<keyword evidence="7 9" id="KW-0413">Isomerase</keyword>
<dbReference type="RefSeq" id="WP_109387062.1">
    <property type="nucleotide sequence ID" value="NZ_QETF01000003.1"/>
</dbReference>
<accession>A0A2V1P687</accession>
<comment type="caution">
    <text evidence="12">The sequence shown here is derived from an EMBL/GenBank/DDBJ whole genome shotgun (WGS) entry which is preliminary data.</text>
</comment>
<dbReference type="GO" id="GO:0042026">
    <property type="term" value="P:protein refolding"/>
    <property type="evidence" value="ECO:0007669"/>
    <property type="project" value="UniProtKB-ARBA"/>
</dbReference>
<evidence type="ECO:0000256" key="6">
    <source>
        <dbReference type="ARBA" id="ARBA00023186"/>
    </source>
</evidence>
<comment type="subcellular location">
    <subcellularLocation>
        <location evidence="2">Cytoplasm</location>
    </subcellularLocation>
</comment>
<feature type="domain" description="PPIase FKBP-type" evidence="11">
    <location>
        <begin position="7"/>
        <end position="101"/>
    </location>
</feature>
<reference evidence="13" key="1">
    <citation type="submission" date="2018-05" db="EMBL/GenBank/DDBJ databases">
        <authorList>
            <person name="Du Z."/>
            <person name="Wang X."/>
        </authorList>
    </citation>
    <scope>NUCLEOTIDE SEQUENCE [LARGE SCALE GENOMIC DNA]</scope>
    <source>
        <strain evidence="13">WDS4C29</strain>
    </source>
</reference>
<dbReference type="Gene3D" id="3.10.50.40">
    <property type="match status" value="1"/>
</dbReference>
<dbReference type="PROSITE" id="PS50059">
    <property type="entry name" value="FKBP_PPIASE"/>
    <property type="match status" value="1"/>
</dbReference>
<dbReference type="InterPro" id="IPR046357">
    <property type="entry name" value="PPIase_dom_sf"/>
</dbReference>
<keyword evidence="5 9" id="KW-0697">Rotamase</keyword>
<evidence type="ECO:0000256" key="2">
    <source>
        <dbReference type="ARBA" id="ARBA00004496"/>
    </source>
</evidence>
<evidence type="ECO:0000256" key="1">
    <source>
        <dbReference type="ARBA" id="ARBA00000971"/>
    </source>
</evidence>
<organism evidence="12 13">
    <name type="scientific">Salibaculum griseiflavum</name>
    <dbReference type="NCBI Taxonomy" id="1914409"/>
    <lineage>
        <taxon>Bacteria</taxon>
        <taxon>Pseudomonadati</taxon>
        <taxon>Pseudomonadota</taxon>
        <taxon>Alphaproteobacteria</taxon>
        <taxon>Rhodobacterales</taxon>
        <taxon>Roseobacteraceae</taxon>
        <taxon>Salibaculum</taxon>
    </lineage>
</organism>
<evidence type="ECO:0000256" key="9">
    <source>
        <dbReference type="PROSITE-ProRule" id="PRU00277"/>
    </source>
</evidence>
<dbReference type="Pfam" id="PF00254">
    <property type="entry name" value="FKBP_C"/>
    <property type="match status" value="1"/>
</dbReference>
<evidence type="ECO:0000256" key="3">
    <source>
        <dbReference type="ARBA" id="ARBA00006577"/>
    </source>
</evidence>
<dbReference type="OrthoDB" id="9808891at2"/>
<evidence type="ECO:0000313" key="12">
    <source>
        <dbReference type="EMBL" id="PWG17995.1"/>
    </source>
</evidence>
<proteinExistence type="inferred from homology"/>
<dbReference type="GO" id="GO:0003755">
    <property type="term" value="F:peptidyl-prolyl cis-trans isomerase activity"/>
    <property type="evidence" value="ECO:0007669"/>
    <property type="project" value="UniProtKB-UniRule"/>
</dbReference>
<name>A0A2V1P687_9RHOB</name>
<evidence type="ECO:0000256" key="10">
    <source>
        <dbReference type="RuleBase" id="RU003915"/>
    </source>
</evidence>
<dbReference type="Proteomes" id="UP000245293">
    <property type="component" value="Unassembled WGS sequence"/>
</dbReference>
<sequence length="144" mass="15278">MTQVKAGDTVAIHYTGTLHSGETFDSSQGREPLEFTVGSGQIIPGLDNAIPGMAVGDKKTVEVPCAEAYGEADPNARQAVPRAQVPPEIPLEMGMQLQMQSPDGQAIPVTVVELTEEEVTLDANHPLAGKDLNFEIELVEIKAA</sequence>
<gene>
    <name evidence="12" type="ORF">DFK10_04635</name>
</gene>
<comment type="similarity">
    <text evidence="3 10">Belongs to the FKBP-type PPIase family.</text>
</comment>
<dbReference type="AlphaFoldDB" id="A0A2V1P687"/>
<keyword evidence="6" id="KW-0143">Chaperone</keyword>
<comment type="function">
    <text evidence="8">Also involved in hydrogenase metallocenter assembly, probably by participating in the nickel insertion step. This function in hydrogenase biosynthesis requires chaperone activity and the presence of the metal-binding domain, but not PPIase activity.</text>
</comment>
<evidence type="ECO:0000256" key="4">
    <source>
        <dbReference type="ARBA" id="ARBA00022490"/>
    </source>
</evidence>
<dbReference type="PANTHER" id="PTHR47861">
    <property type="entry name" value="FKBP-TYPE PEPTIDYL-PROLYL CIS-TRANS ISOMERASE SLYD"/>
    <property type="match status" value="1"/>
</dbReference>
<dbReference type="EMBL" id="QETF01000003">
    <property type="protein sequence ID" value="PWG17995.1"/>
    <property type="molecule type" value="Genomic_DNA"/>
</dbReference>
<dbReference type="GO" id="GO:0005737">
    <property type="term" value="C:cytoplasm"/>
    <property type="evidence" value="ECO:0007669"/>
    <property type="project" value="UniProtKB-SubCell"/>
</dbReference>
<comment type="catalytic activity">
    <reaction evidence="1 9 10">
        <text>[protein]-peptidylproline (omega=180) = [protein]-peptidylproline (omega=0)</text>
        <dbReference type="Rhea" id="RHEA:16237"/>
        <dbReference type="Rhea" id="RHEA-COMP:10747"/>
        <dbReference type="Rhea" id="RHEA-COMP:10748"/>
        <dbReference type="ChEBI" id="CHEBI:83833"/>
        <dbReference type="ChEBI" id="CHEBI:83834"/>
        <dbReference type="EC" id="5.2.1.8"/>
    </reaction>
</comment>
<dbReference type="InterPro" id="IPR001179">
    <property type="entry name" value="PPIase_FKBP_dom"/>
</dbReference>
<dbReference type="SUPFAM" id="SSF54534">
    <property type="entry name" value="FKBP-like"/>
    <property type="match status" value="1"/>
</dbReference>
<dbReference type="PANTHER" id="PTHR47861:SF3">
    <property type="entry name" value="FKBP-TYPE PEPTIDYL-PROLYL CIS-TRANS ISOMERASE SLYD"/>
    <property type="match status" value="1"/>
</dbReference>
<keyword evidence="4" id="KW-0963">Cytoplasm</keyword>
<evidence type="ECO:0000256" key="7">
    <source>
        <dbReference type="ARBA" id="ARBA00023235"/>
    </source>
</evidence>
<protein>
    <recommendedName>
        <fullName evidence="10">Peptidyl-prolyl cis-trans isomerase</fullName>
        <ecNumber evidence="10">5.2.1.8</ecNumber>
    </recommendedName>
</protein>
<keyword evidence="13" id="KW-1185">Reference proteome</keyword>
<evidence type="ECO:0000313" key="13">
    <source>
        <dbReference type="Proteomes" id="UP000245293"/>
    </source>
</evidence>
<evidence type="ECO:0000256" key="8">
    <source>
        <dbReference type="ARBA" id="ARBA00037071"/>
    </source>
</evidence>
<evidence type="ECO:0000259" key="11">
    <source>
        <dbReference type="PROSITE" id="PS50059"/>
    </source>
</evidence>